<evidence type="ECO:0000313" key="3">
    <source>
        <dbReference type="Proteomes" id="UP000807850"/>
    </source>
</evidence>
<comment type="caution">
    <text evidence="2">The sequence shown here is derived from an EMBL/GenBank/DDBJ whole genome shotgun (WGS) entry which is preliminary data.</text>
</comment>
<protein>
    <submittedName>
        <fullName evidence="2">Uncharacterized protein</fullName>
    </submittedName>
</protein>
<proteinExistence type="predicted"/>
<feature type="chain" id="PRO_5038758885" evidence="1">
    <location>
        <begin position="25"/>
        <end position="228"/>
    </location>
</feature>
<accession>A0A9D6L883</accession>
<dbReference type="EMBL" id="JACQAY010000167">
    <property type="protein sequence ID" value="MBI3539674.1"/>
    <property type="molecule type" value="Genomic_DNA"/>
</dbReference>
<sequence length="228" mass="24962">MRARRPGRTIARLMLLAFCWAAMTGLSTRGCTGLFTPAKPETGGAPVVIPNYRTPEATLSTLTKALNAKANGSAAWLGAFSDSTGPGVPAYHQFFDLTDLTVFQSSCQCLAPTDWGVTQEQAFYLQFLNVRPSDTYSMSFEVVDSNPDQPPGDTQAVLHRHYHVYATSPDQSSTQIIAIGYCDLILTAVSSDRWLVTRWDDHLDPAVGSNPVDPYQLSLGRRRLESSQ</sequence>
<feature type="signal peptide" evidence="1">
    <location>
        <begin position="1"/>
        <end position="24"/>
    </location>
</feature>
<reference evidence="2" key="1">
    <citation type="submission" date="2020-07" db="EMBL/GenBank/DDBJ databases">
        <title>Huge and variable diversity of episymbiotic CPR bacteria and DPANN archaea in groundwater ecosystems.</title>
        <authorList>
            <person name="He C.Y."/>
            <person name="Keren R."/>
            <person name="Whittaker M."/>
            <person name="Farag I.F."/>
            <person name="Doudna J."/>
            <person name="Cate J.H.D."/>
            <person name="Banfield J.F."/>
        </authorList>
    </citation>
    <scope>NUCLEOTIDE SEQUENCE</scope>
    <source>
        <strain evidence="2">NC_groundwater_928_Pr1_S-0.2um_72_17</strain>
    </source>
</reference>
<gene>
    <name evidence="2" type="ORF">HY076_05325</name>
</gene>
<name>A0A9D6L883_UNCEI</name>
<keyword evidence="1" id="KW-0732">Signal</keyword>
<dbReference type="AlphaFoldDB" id="A0A9D6L883"/>
<dbReference type="Proteomes" id="UP000807850">
    <property type="component" value="Unassembled WGS sequence"/>
</dbReference>
<organism evidence="2 3">
    <name type="scientific">Eiseniibacteriota bacterium</name>
    <dbReference type="NCBI Taxonomy" id="2212470"/>
    <lineage>
        <taxon>Bacteria</taxon>
        <taxon>Candidatus Eiseniibacteriota</taxon>
    </lineage>
</organism>
<evidence type="ECO:0000313" key="2">
    <source>
        <dbReference type="EMBL" id="MBI3539674.1"/>
    </source>
</evidence>
<evidence type="ECO:0000256" key="1">
    <source>
        <dbReference type="SAM" id="SignalP"/>
    </source>
</evidence>